<dbReference type="Proteomes" id="UP000789570">
    <property type="component" value="Unassembled WGS sequence"/>
</dbReference>
<dbReference type="GO" id="GO:0005768">
    <property type="term" value="C:endosome"/>
    <property type="evidence" value="ECO:0007669"/>
    <property type="project" value="TreeGrafter"/>
</dbReference>
<dbReference type="PROSITE" id="PS50195">
    <property type="entry name" value="PX"/>
    <property type="match status" value="1"/>
</dbReference>
<dbReference type="InterPro" id="IPR036871">
    <property type="entry name" value="PX_dom_sf"/>
</dbReference>
<dbReference type="InterPro" id="IPR001683">
    <property type="entry name" value="PX_dom"/>
</dbReference>
<dbReference type="GO" id="GO:0042147">
    <property type="term" value="P:retrograde transport, endosome to Golgi"/>
    <property type="evidence" value="ECO:0007669"/>
    <property type="project" value="TreeGrafter"/>
</dbReference>
<dbReference type="GO" id="GO:0032266">
    <property type="term" value="F:phosphatidylinositol-3-phosphate binding"/>
    <property type="evidence" value="ECO:0007669"/>
    <property type="project" value="TreeGrafter"/>
</dbReference>
<organism evidence="3 4">
    <name type="scientific">Funneliformis caledonium</name>
    <dbReference type="NCBI Taxonomy" id="1117310"/>
    <lineage>
        <taxon>Eukaryota</taxon>
        <taxon>Fungi</taxon>
        <taxon>Fungi incertae sedis</taxon>
        <taxon>Mucoromycota</taxon>
        <taxon>Glomeromycotina</taxon>
        <taxon>Glomeromycetes</taxon>
        <taxon>Glomerales</taxon>
        <taxon>Glomeraceae</taxon>
        <taxon>Funneliformis</taxon>
    </lineage>
</organism>
<dbReference type="GO" id="GO:0030905">
    <property type="term" value="C:retromer, tubulation complex"/>
    <property type="evidence" value="ECO:0007669"/>
    <property type="project" value="TreeGrafter"/>
</dbReference>
<comment type="caution">
    <text evidence="3">The sequence shown here is derived from an EMBL/GenBank/DDBJ whole genome shotgun (WGS) entry which is preliminary data.</text>
</comment>
<proteinExistence type="predicted"/>
<dbReference type="GO" id="GO:0005829">
    <property type="term" value="C:cytosol"/>
    <property type="evidence" value="ECO:0007669"/>
    <property type="project" value="GOC"/>
</dbReference>
<dbReference type="InterPro" id="IPR027267">
    <property type="entry name" value="AH/BAR_dom_sf"/>
</dbReference>
<evidence type="ECO:0000256" key="1">
    <source>
        <dbReference type="SAM" id="MobiDB-lite"/>
    </source>
</evidence>
<sequence>HLRLMAVPQEPVLNKNEETIQSHQNSSPKFSRTRQQLKNGSSQQPQDEGYYLRISITTLDKNRRDPAFKFKVFTNLPRYKNSSYASVERSYVEFERLYNALAYSNPECIVPALPFSSSSYQANEEDERRVKHSIQLWVNRVAMNPFLCHDEELRSFIETDFTVTTKPRKRSGGFRLKFSSDIIDEDKGLTQAKSIAHILEGHFLDSAKTCQKLARFRLATFNNDLGIKFIALGTVEKHPPLSNGIRKFGKTLQIISELQKLQAISEVATLGDFFSYYSINSHVVKETLTNRLRIISEHDESVKTTISKRRYIERLKSSTSIKSDKVDEALEELEYAKGYEQNLDARVKRVTNNLHNELRVYEENREQDFFNAVKEYVRKQIVFEKQQLKEWENLRPDIKAITKRNMHIHVFGDEKLDAKAVAERLSTYM</sequence>
<feature type="domain" description="PX" evidence="2">
    <location>
        <begin position="48"/>
        <end position="164"/>
    </location>
</feature>
<dbReference type="Pfam" id="PF09325">
    <property type="entry name" value="Vps5"/>
    <property type="match status" value="1"/>
</dbReference>
<evidence type="ECO:0000259" key="2">
    <source>
        <dbReference type="PROSITE" id="PS50195"/>
    </source>
</evidence>
<accession>A0A9N9DJM8</accession>
<feature type="compositionally biased region" description="Polar residues" evidence="1">
    <location>
        <begin position="21"/>
        <end position="46"/>
    </location>
</feature>
<dbReference type="AlphaFoldDB" id="A0A9N9DJM8"/>
<dbReference type="GO" id="GO:0006886">
    <property type="term" value="P:intracellular protein transport"/>
    <property type="evidence" value="ECO:0007669"/>
    <property type="project" value="TreeGrafter"/>
</dbReference>
<feature type="region of interest" description="Disordered" evidence="1">
    <location>
        <begin position="17"/>
        <end position="46"/>
    </location>
</feature>
<dbReference type="InterPro" id="IPR053055">
    <property type="entry name" value="VPS17"/>
</dbReference>
<name>A0A9N9DJM8_9GLOM</name>
<reference evidence="3" key="1">
    <citation type="submission" date="2021-06" db="EMBL/GenBank/DDBJ databases">
        <authorList>
            <person name="Kallberg Y."/>
            <person name="Tangrot J."/>
            <person name="Rosling A."/>
        </authorList>
    </citation>
    <scope>NUCLEOTIDE SEQUENCE</scope>
    <source>
        <strain evidence="3">UK204</strain>
    </source>
</reference>
<dbReference type="Pfam" id="PF00787">
    <property type="entry name" value="PX"/>
    <property type="match status" value="1"/>
</dbReference>
<gene>
    <name evidence="3" type="ORF">FCALED_LOCUS10424</name>
</gene>
<keyword evidence="4" id="KW-1185">Reference proteome</keyword>
<dbReference type="Gene3D" id="3.30.1520.10">
    <property type="entry name" value="Phox-like domain"/>
    <property type="match status" value="1"/>
</dbReference>
<evidence type="ECO:0000313" key="4">
    <source>
        <dbReference type="Proteomes" id="UP000789570"/>
    </source>
</evidence>
<dbReference type="Gene3D" id="1.20.1270.60">
    <property type="entry name" value="Arfaptin homology (AH) domain/BAR domain"/>
    <property type="match status" value="1"/>
</dbReference>
<dbReference type="SUPFAM" id="SSF64268">
    <property type="entry name" value="PX domain"/>
    <property type="match status" value="1"/>
</dbReference>
<dbReference type="OrthoDB" id="9976382at2759"/>
<dbReference type="EMBL" id="CAJVPQ010003826">
    <property type="protein sequence ID" value="CAG8638198.1"/>
    <property type="molecule type" value="Genomic_DNA"/>
</dbReference>
<dbReference type="PANTHER" id="PTHR47433">
    <property type="entry name" value="VACUOLAR PROTEIN SORTING-ASSOCIATED PROTEIN 17"/>
    <property type="match status" value="1"/>
</dbReference>
<dbReference type="InterPro" id="IPR015404">
    <property type="entry name" value="Vps5_C"/>
</dbReference>
<dbReference type="PANTHER" id="PTHR47433:SF1">
    <property type="entry name" value="VACUOLAR PROTEIN SORTING-ASSOCIATED PROTEIN 17"/>
    <property type="match status" value="1"/>
</dbReference>
<feature type="non-terminal residue" evidence="3">
    <location>
        <position position="1"/>
    </location>
</feature>
<protein>
    <submittedName>
        <fullName evidence="3">7314_t:CDS:1</fullName>
    </submittedName>
</protein>
<dbReference type="SMART" id="SM00312">
    <property type="entry name" value="PX"/>
    <property type="match status" value="1"/>
</dbReference>
<evidence type="ECO:0000313" key="3">
    <source>
        <dbReference type="EMBL" id="CAG8638198.1"/>
    </source>
</evidence>